<dbReference type="OrthoDB" id="7483387at2"/>
<sequence length="2031" mass="221525">MDPEDYLAPRPRKKDQTLVDRVRLDIRKDAVESTAISLLNAPPPDTVADAARLAQRFGINAMQVAGNLEEFKRRQRIEDLTSTALSISGFGSWAQNPQNAAIAADDTENVGVLGSIWQGIKNVGSSAKAGTLNTIAGLGNLTAGALEDQVAQTRANWANPNSAINQLGLAGADRAISGPVVDMLDDIAKWHRREAGAYSVSADAARPQVSNWFARNLLAGVESIPGTAASIAVGVGTRSPAAATSLMALPVAGNAYRDARDKGLNPDRAMDYAITQGGIEYLTEKLPASRLLGDIAAKSPLGKKLIGQLIEEIPGEQAATFLQDLSEWTTLHPEKTLGDFMRERPERAAETLVATVAGVAGTVGAVSTVERSAGAGKKLAAKVRRGEQAQEEGELLDAAADAATTSKIRERDPAAFKSMLDAMAEDSPNDRIFIPGSDVVAYMQSDGYDGSFDQWSEQAVEAAAIGGDVVIPIPEALATLAGTEGWKVTRPSMRLSPGGESQNEAQSFDEALADLVAEYSEDAVAPPTGRDALFQSITDKLMDAGYTPSIARTQAELLTQRYATRQERRGRHVAGDEFAGVTVSQILPEKVALAQKATGLDRVIDAMKRGIKGEGSGPSLLEFIAKRGGVDDPGGDLTSMGADSWHRGKPGTRKLLQSVDKRQNNMLAPGAPRDTSHELVLRAAIDAGYFPDLVSTQDKIDNRVLLDAIGEELSGKKRFAKSPDTTLVDGAAELERLLRDRGVDPSKATRKEIGAAVDAYVAEQGGGRAYGQDEKDSKGKAEPRGRIIFPESGFDGFSAAIELFQSRDLSTFLHETGHLWVEELRHDAADPDAVDSVREDWDAVQRWFAQNGQPIVDGVIPVEAHEMWARGVERYLMEGKSPVAGLARIFETFKTWLTNIYRSAQRLNTPVTDEIRGVMDRLLATDDELQAAGQHQSIDMMFDDADAAGMTKEEFSALQDLAGAARRHANDALLAKVMAPIRARVTKEHKARAAVVREEVAADIDSRAVFRAIKALRETPMDSDWVRERMGDDVISRLPPNVPPLVKVGGADPSDLAEMAGFGTPQDMIDALLGVEVSRKEMREKGDSRSVRAALIQQEVERIMNERYGDPFTDGSIEDEALAAVHNDVAGEVMAAELRVLGRSTGRTATPYRVAREWARNRVRSGIVNDVASLSAIQRYQRAAAKAGKAAMDAAIAGDRDAAFRAKQQQMINNALVSEAKAAQDDIETALNRLGKVAKRRSSPSIDQDYLERAQGLLEQVDLRPRSQVNIQRQAQFEEWARAQESEGVDVAVPPSFAASIGTTHWSNLSVDEFLGLDAAVKQIIHLGRLKQTLLDGQEQRAFDELVGEAQDAMGGMPQKPPSDLFEPSWWDNVKSGIASADVALLKIETLVDWLDQGNSNGTFNRIVFKPIADAQDRENDMRADYHARLGEILGRLSKEDLRRWSEPISTPQLRNRETGNAWKGDRSHLVAMALNVGNEGNRQRLVDGYGWSEAGVMDVLTRELTEADWKFVQDVWDMVDTLWPETAAMERRVNGVAPDKVEAIPVETPYGILRGGYYPAIYDSAKDYNAERNEQRAEDLFTAKYTRANTAASSTKDRVERVERPILLSLGVINRHIGEVIHDITHREAVMQAHKFLSDPRIKRGIDQTLGREYRQAFTPWLKHVANQWASERAGNEGIGKFMSGLRSNTTVVGMGWRFSTVIMQAAGYSNSLEFIGAEWGAKGAALFASSPIETFDTVMAKSGEMRHRMDTLDRDIRSTIAKMAGRNNPLTAAKRFAFHGIGYMDRVVTVPTWIGAYNRALHEGKTDEQAVYYADKAIRSTQGSASAKDLAAVATGQGQWGGFFKLSTMFYSYVSTVYQRQRTLARDARGAGVKDIPQLMARAWWLMVVPPLLSELLAGRGPDDDEDWGSWAFSNMLFQLVGAIPVVRDAAHPLYDKIAGNRSFDYQLSPIQRSVQTVINAAGMVPDIVTGEDTTNATRTMLEATGYLTGMVPGQFAQSVQFLVDVGYGEQDPQTFGDWFEGLTKGKVE</sequence>
<dbReference type="RefSeq" id="WP_105997356.1">
    <property type="nucleotide sequence ID" value="NZ_CM009578.1"/>
</dbReference>
<dbReference type="Pfam" id="PF18834">
    <property type="entry name" value="LPD22"/>
    <property type="match status" value="1"/>
</dbReference>
<evidence type="ECO:0000313" key="3">
    <source>
        <dbReference type="Proteomes" id="UP000238954"/>
    </source>
</evidence>
<evidence type="ECO:0000259" key="1">
    <source>
        <dbReference type="Pfam" id="PF18834"/>
    </source>
</evidence>
<proteinExistence type="predicted"/>
<dbReference type="Proteomes" id="UP000238954">
    <property type="component" value="Chromosome"/>
</dbReference>
<reference evidence="3" key="1">
    <citation type="submission" date="2017-11" db="EMBL/GenBank/DDBJ databases">
        <title>The complete genome sequence of Sphingopyxis pomeranensis sp. nov. strain WS5A3p.</title>
        <authorList>
            <person name="Kaminski M.A."/>
        </authorList>
    </citation>
    <scope>NUCLEOTIDE SEQUENCE [LARGE SCALE GENOMIC DNA]</scope>
    <source>
        <strain evidence="3">WS5A3p</strain>
    </source>
</reference>
<comment type="caution">
    <text evidence="2">The sequence shown here is derived from an EMBL/GenBank/DDBJ whole genome shotgun (WGS) entry which is preliminary data.</text>
</comment>
<feature type="domain" description="Large polyvalent protein associated" evidence="1">
    <location>
        <begin position="38"/>
        <end position="125"/>
    </location>
</feature>
<dbReference type="InterPro" id="IPR040738">
    <property type="entry name" value="LPD22"/>
</dbReference>
<name>A0A2S8BAM0_9SPHN</name>
<dbReference type="EMBL" id="PHFW01000001">
    <property type="protein sequence ID" value="PQM29398.1"/>
    <property type="molecule type" value="Genomic_DNA"/>
</dbReference>
<accession>A0A2S8BAM0</accession>
<keyword evidence="3" id="KW-1185">Reference proteome</keyword>
<gene>
    <name evidence="2" type="ORF">CVO77_00210</name>
</gene>
<protein>
    <submittedName>
        <fullName evidence="2">Acetyltransferase</fullName>
    </submittedName>
</protein>
<evidence type="ECO:0000313" key="2">
    <source>
        <dbReference type="EMBL" id="PQM29398.1"/>
    </source>
</evidence>
<dbReference type="GO" id="GO:0016740">
    <property type="term" value="F:transferase activity"/>
    <property type="evidence" value="ECO:0007669"/>
    <property type="project" value="UniProtKB-KW"/>
</dbReference>
<keyword evidence="2" id="KW-0808">Transferase</keyword>
<organism evidence="2 3">
    <name type="scientific">Sphingopyxis lindanitolerans</name>
    <dbReference type="NCBI Taxonomy" id="2054227"/>
    <lineage>
        <taxon>Bacteria</taxon>
        <taxon>Pseudomonadati</taxon>
        <taxon>Pseudomonadota</taxon>
        <taxon>Alphaproteobacteria</taxon>
        <taxon>Sphingomonadales</taxon>
        <taxon>Sphingomonadaceae</taxon>
        <taxon>Sphingopyxis</taxon>
    </lineage>
</organism>